<protein>
    <recommendedName>
        <fullName evidence="2">Tetratricopeptide repeat protein</fullName>
    </recommendedName>
</protein>
<proteinExistence type="predicted"/>
<name>A0A7C3EMK4_9SPIR</name>
<dbReference type="EMBL" id="DSVL01000441">
    <property type="protein sequence ID" value="HFH30669.1"/>
    <property type="molecule type" value="Genomic_DNA"/>
</dbReference>
<comment type="caution">
    <text evidence="1">The sequence shown here is derived from an EMBL/GenBank/DDBJ whole genome shotgun (WGS) entry which is preliminary data.</text>
</comment>
<sequence length="528" mass="59471">MRGRSLLSGIMIVLFCISSGLSLFAQVDETPLAQQYVEGALKAIYDGRWQDAEALLEQGSDFASASSDLSYLIALVRFQLVRPVGSVLEALRQAQMTDRWQRYNAQSASLLEAQALMVMRQFEQAKQILQGLFPSADVLYFQCKILALQNIQGQFTRLISQAVNTYPLDPRFPALYFGYMKNKVPGTQDQPLVSLLLSRLPALQKTDPNLPVLAIPFIQDLSERRRIFESYRALGNDIFPLLAMGLELGALDETSAINELVIHQTIPIELIRQVWAQLRTDGSHTYFAKKFAAFSGRITEDSDGDGVSEVVVEYQNGLIQTYRYDANQDKIDEILVIFEQGLPKVGTIAPYEGSLEAQVFWDVYPLVEQCITGAVTYIPVPARFSYAPFKLTALVGTYPEVPLLFPERETLLPRLTERTLVSFAAKVIRPGKLAKGSIETIELKNGLPLRSVETLQGRTISILEFSLGQPSVQHVDMDLDGRMETVRRFRIGTVRLDPVEALEYQQWYDSIESDWDGDGIFEYREIIR</sequence>
<evidence type="ECO:0008006" key="2">
    <source>
        <dbReference type="Google" id="ProtNLM"/>
    </source>
</evidence>
<reference evidence="1" key="1">
    <citation type="journal article" date="2020" name="mSystems">
        <title>Genome- and Community-Level Interaction Insights into Carbon Utilization and Element Cycling Functions of Hydrothermarchaeota in Hydrothermal Sediment.</title>
        <authorList>
            <person name="Zhou Z."/>
            <person name="Liu Y."/>
            <person name="Xu W."/>
            <person name="Pan J."/>
            <person name="Luo Z.H."/>
            <person name="Li M."/>
        </authorList>
    </citation>
    <scope>NUCLEOTIDE SEQUENCE [LARGE SCALE GENOMIC DNA]</scope>
    <source>
        <strain evidence="1">SpSt-503</strain>
    </source>
</reference>
<dbReference type="AlphaFoldDB" id="A0A7C3EMK4"/>
<evidence type="ECO:0000313" key="1">
    <source>
        <dbReference type="EMBL" id="HFH30669.1"/>
    </source>
</evidence>
<organism evidence="1">
    <name type="scientific">Gracilinema caldarium</name>
    <dbReference type="NCBI Taxonomy" id="215591"/>
    <lineage>
        <taxon>Bacteria</taxon>
        <taxon>Pseudomonadati</taxon>
        <taxon>Spirochaetota</taxon>
        <taxon>Spirochaetia</taxon>
        <taxon>Spirochaetales</taxon>
        <taxon>Breznakiellaceae</taxon>
        <taxon>Gracilinema</taxon>
    </lineage>
</organism>
<accession>A0A7C3EMK4</accession>
<gene>
    <name evidence="1" type="ORF">ENS59_14355</name>
</gene>